<dbReference type="EMBL" id="SDPU01000027">
    <property type="protein sequence ID" value="RYU10967.1"/>
    <property type="molecule type" value="Genomic_DNA"/>
</dbReference>
<proteinExistence type="predicted"/>
<dbReference type="Proteomes" id="UP000291189">
    <property type="component" value="Unassembled WGS sequence"/>
</dbReference>
<keyword evidence="2 4" id="KW-0418">Kinase</keyword>
<evidence type="ECO:0000313" key="4">
    <source>
        <dbReference type="EMBL" id="RYU10967.1"/>
    </source>
</evidence>
<dbReference type="PIRSF" id="PIRSF028756">
    <property type="entry name" value="PPK2_prd"/>
    <property type="match status" value="1"/>
</dbReference>
<gene>
    <name evidence="4" type="ORF">ETU37_14745</name>
</gene>
<evidence type="ECO:0000256" key="2">
    <source>
        <dbReference type="ARBA" id="ARBA00022777"/>
    </source>
</evidence>
<dbReference type="PANTHER" id="PTHR34383:SF3">
    <property type="entry name" value="POLYPHOSPHATE:AMP PHOSPHOTRANSFERASE"/>
    <property type="match status" value="1"/>
</dbReference>
<protein>
    <submittedName>
        <fullName evidence="4">Polyphosphate kinase 2 family protein</fullName>
    </submittedName>
</protein>
<dbReference type="InterPro" id="IPR022488">
    <property type="entry name" value="PPK2-related"/>
</dbReference>
<dbReference type="AlphaFoldDB" id="A0A4Q5IXR8"/>
<comment type="caution">
    <text evidence="4">The sequence shown here is derived from an EMBL/GenBank/DDBJ whole genome shotgun (WGS) entry which is preliminary data.</text>
</comment>
<dbReference type="GO" id="GO:0006797">
    <property type="term" value="P:polyphosphate metabolic process"/>
    <property type="evidence" value="ECO:0007669"/>
    <property type="project" value="InterPro"/>
</dbReference>
<evidence type="ECO:0000259" key="3">
    <source>
        <dbReference type="Pfam" id="PF03976"/>
    </source>
</evidence>
<keyword evidence="5" id="KW-1185">Reference proteome</keyword>
<accession>A0A4Q5IXR8</accession>
<dbReference type="InterPro" id="IPR016898">
    <property type="entry name" value="Polyphosphate_phosphotransfera"/>
</dbReference>
<dbReference type="InterPro" id="IPR027417">
    <property type="entry name" value="P-loop_NTPase"/>
</dbReference>
<dbReference type="PANTHER" id="PTHR34383">
    <property type="entry name" value="POLYPHOSPHATE:AMP PHOSPHOTRANSFERASE-RELATED"/>
    <property type="match status" value="1"/>
</dbReference>
<evidence type="ECO:0000313" key="5">
    <source>
        <dbReference type="Proteomes" id="UP000291189"/>
    </source>
</evidence>
<keyword evidence="1" id="KW-0808">Transferase</keyword>
<reference evidence="4 5" key="1">
    <citation type="submission" date="2019-01" db="EMBL/GenBank/DDBJ databases">
        <title>Nocardioides guangzhouensis sp. nov., an actinobacterium isolated from soil.</title>
        <authorList>
            <person name="Fu Y."/>
            <person name="Cai Y."/>
            <person name="Lin Z."/>
            <person name="Chen P."/>
        </authorList>
    </citation>
    <scope>NUCLEOTIDE SEQUENCE [LARGE SCALE GENOMIC DNA]</scope>
    <source>
        <strain evidence="4 5">NBRC 105384</strain>
    </source>
</reference>
<organism evidence="4 5">
    <name type="scientific">Nocardioides iriomotensis</name>
    <dbReference type="NCBI Taxonomy" id="715784"/>
    <lineage>
        <taxon>Bacteria</taxon>
        <taxon>Bacillati</taxon>
        <taxon>Actinomycetota</taxon>
        <taxon>Actinomycetes</taxon>
        <taxon>Propionibacteriales</taxon>
        <taxon>Nocardioidaceae</taxon>
        <taxon>Nocardioides</taxon>
    </lineage>
</organism>
<dbReference type="Gene3D" id="3.40.50.300">
    <property type="entry name" value="P-loop containing nucleotide triphosphate hydrolases"/>
    <property type="match status" value="1"/>
</dbReference>
<dbReference type="NCBIfam" id="TIGR03709">
    <property type="entry name" value="PPK2_rel_1"/>
    <property type="match status" value="1"/>
</dbReference>
<name>A0A4Q5IXR8_9ACTN</name>
<dbReference type="SUPFAM" id="SSF52540">
    <property type="entry name" value="P-loop containing nucleoside triphosphate hydrolases"/>
    <property type="match status" value="1"/>
</dbReference>
<dbReference type="GO" id="GO:0008976">
    <property type="term" value="F:polyphosphate kinase activity"/>
    <property type="evidence" value="ECO:0007669"/>
    <property type="project" value="InterPro"/>
</dbReference>
<dbReference type="Pfam" id="PF03976">
    <property type="entry name" value="PPK2"/>
    <property type="match status" value="1"/>
</dbReference>
<feature type="domain" description="Polyphosphate kinase-2-related" evidence="3">
    <location>
        <begin position="30"/>
        <end position="253"/>
    </location>
</feature>
<dbReference type="OrthoDB" id="9775224at2"/>
<sequence>MTIADALRVPPGPVDLSSYDAKGTPGFDGDKDDGKAALAALADPLADLQERLFADGRSGGNRRILLVLQGMDTSGKGGVMRHAVGLFDPQGVHIKAFKAPTDEERGHDFLWRIERELPEVGMIGIFDRSHYEDVLIARVRGLADDAEIERRYDAINTIEKLLGDTGTTVVKCMLHVSAEEQKARLLERLENPEKHWKYNPGDIDERALWPDYEQAYEIALERCNTEAAPWHVVPADRKWYRNWAVAALLHETLASFDLGWPAADFDVATERKRLLEQDV</sequence>
<evidence type="ECO:0000256" key="1">
    <source>
        <dbReference type="ARBA" id="ARBA00022679"/>
    </source>
</evidence>
<dbReference type="RefSeq" id="WP_129988107.1">
    <property type="nucleotide sequence ID" value="NZ_SDPU01000027.1"/>
</dbReference>
<dbReference type="InterPro" id="IPR022300">
    <property type="entry name" value="PPK2-rel_1"/>
</dbReference>